<dbReference type="InterPro" id="IPR011009">
    <property type="entry name" value="Kinase-like_dom_sf"/>
</dbReference>
<organism evidence="2 3">
    <name type="scientific">Dietzia maris</name>
    <dbReference type="NCBI Taxonomy" id="37915"/>
    <lineage>
        <taxon>Bacteria</taxon>
        <taxon>Bacillati</taxon>
        <taxon>Actinomycetota</taxon>
        <taxon>Actinomycetes</taxon>
        <taxon>Mycobacteriales</taxon>
        <taxon>Dietziaceae</taxon>
        <taxon>Dietzia</taxon>
    </lineage>
</organism>
<name>A0ABT8GXY7_9ACTN</name>
<dbReference type="InterPro" id="IPR051678">
    <property type="entry name" value="AGP_Transferase"/>
</dbReference>
<dbReference type="Pfam" id="PF01636">
    <property type="entry name" value="APH"/>
    <property type="match status" value="1"/>
</dbReference>
<dbReference type="InterPro" id="IPR041726">
    <property type="entry name" value="ACAD10_11_N"/>
</dbReference>
<keyword evidence="3" id="KW-1185">Reference proteome</keyword>
<dbReference type="CDD" id="cd05154">
    <property type="entry name" value="ACAD10_11_N-like"/>
    <property type="match status" value="1"/>
</dbReference>
<dbReference type="Proteomes" id="UP001172702">
    <property type="component" value="Unassembled WGS sequence"/>
</dbReference>
<protein>
    <submittedName>
        <fullName evidence="2">Phosphotransferase family protein</fullName>
    </submittedName>
</protein>
<gene>
    <name evidence="2" type="ORF">QYF62_03260</name>
</gene>
<dbReference type="PANTHER" id="PTHR21310:SF40">
    <property type="entry name" value="AMINOGLYCOSIDE PHOSPHOTRANSFERASE DOMAIN-CONTAINING PROTEIN-RELATED"/>
    <property type="match status" value="1"/>
</dbReference>
<evidence type="ECO:0000259" key="1">
    <source>
        <dbReference type="Pfam" id="PF01636"/>
    </source>
</evidence>
<dbReference type="Gene3D" id="3.90.1200.10">
    <property type="match status" value="1"/>
</dbReference>
<reference evidence="2 3" key="1">
    <citation type="submission" date="2023-07" db="EMBL/GenBank/DDBJ databases">
        <title>Strategy for survival of the halotoleranting strain Dietzia MX2 from the Yakshinskoe mineral salts deposit.</title>
        <authorList>
            <person name="Kharitonova M.A."/>
            <person name="Kupriyanova-Ashina F.G."/>
            <person name="Shakirov T.R."/>
            <person name="Vafina M.S."/>
            <person name="Ilinskaya O.N."/>
        </authorList>
    </citation>
    <scope>NUCLEOTIDE SEQUENCE [LARGE SCALE GENOMIC DNA]</scope>
    <source>
        <strain evidence="2 3">MX2</strain>
    </source>
</reference>
<sequence length="403" mass="45234">MTQTHSDEPLHQRVTSGEADLDEFRDRLTAWLSARDEVDPSAGVEVSAVSRPESSGMSNISVLFDATWTPAGPASTGGAAEPQTEQLVARMCPLDDAFPVFPVYDLATQFEVMRVVGENTDLPVPRVRWLEQDPAVLGSPFLVMDRATGRAPVDNPPYVFDGWLLEMDPEQRREFQRESVAVLAAIHQIPQPDDLLPTLAPAPGMSALRAHVDEQRAYYEWTTREDGLRIPLIDRAFDWIEARWPTETGPDVLSWGDARIGNILYEGTRPTAVLDWEMAAIAPAEVDLGWFLYFHDLFQDLAVTFGFPGIPDLFDHREVVDQYEQATGSPVRDLDFYYVYAGLRQAIILSRITRRRIHFGEQEPPASPDEYVLHHFMLARLIADWPRPPGPPRCSPIASRGST</sequence>
<feature type="domain" description="Aminoglycoside phosphotransferase" evidence="1">
    <location>
        <begin position="106"/>
        <end position="296"/>
    </location>
</feature>
<evidence type="ECO:0000313" key="3">
    <source>
        <dbReference type="Proteomes" id="UP001172702"/>
    </source>
</evidence>
<dbReference type="RefSeq" id="WP_301162259.1">
    <property type="nucleotide sequence ID" value="NZ_JAUHTB010000002.1"/>
</dbReference>
<comment type="caution">
    <text evidence="2">The sequence shown here is derived from an EMBL/GenBank/DDBJ whole genome shotgun (WGS) entry which is preliminary data.</text>
</comment>
<evidence type="ECO:0000313" key="2">
    <source>
        <dbReference type="EMBL" id="MDN4505078.1"/>
    </source>
</evidence>
<dbReference type="Gene3D" id="3.30.200.20">
    <property type="entry name" value="Phosphorylase Kinase, domain 1"/>
    <property type="match status" value="1"/>
</dbReference>
<dbReference type="PANTHER" id="PTHR21310">
    <property type="entry name" value="AMINOGLYCOSIDE PHOSPHOTRANSFERASE-RELATED-RELATED"/>
    <property type="match status" value="1"/>
</dbReference>
<dbReference type="EMBL" id="JAUHTB010000002">
    <property type="protein sequence ID" value="MDN4505078.1"/>
    <property type="molecule type" value="Genomic_DNA"/>
</dbReference>
<dbReference type="InterPro" id="IPR002575">
    <property type="entry name" value="Aminoglycoside_PTrfase"/>
</dbReference>
<proteinExistence type="predicted"/>
<dbReference type="SUPFAM" id="SSF56112">
    <property type="entry name" value="Protein kinase-like (PK-like)"/>
    <property type="match status" value="1"/>
</dbReference>
<accession>A0ABT8GXY7</accession>